<dbReference type="EMBL" id="LSFI01000003">
    <property type="protein sequence ID" value="OAG28568.1"/>
    <property type="molecule type" value="Genomic_DNA"/>
</dbReference>
<accession>A0A177E9U2</accession>
<reference evidence="11 12" key="1">
    <citation type="submission" date="2016-02" db="EMBL/GenBank/DDBJ databases">
        <title>Draft genome sequence of Thermodesulfatator sp. S606.</title>
        <authorList>
            <person name="Lai Q."/>
            <person name="Cao J."/>
            <person name="Dupont S."/>
            <person name="Shao Z."/>
            <person name="Jebbar M."/>
            <person name="Alain K."/>
        </authorList>
    </citation>
    <scope>NUCLEOTIDE SEQUENCE [LARGE SCALE GENOMIC DNA]</scope>
    <source>
        <strain evidence="11 12">S606</strain>
    </source>
</reference>
<comment type="catalytic activity">
    <reaction evidence="6 9">
        <text>lipid IVA (E. coli) + CMP-3-deoxy-beta-D-manno-octulosonate = alpha-Kdo-(2-&gt;6)-lipid IVA (E. coli) + CMP + H(+)</text>
        <dbReference type="Rhea" id="RHEA:28066"/>
        <dbReference type="ChEBI" id="CHEBI:15378"/>
        <dbReference type="ChEBI" id="CHEBI:58603"/>
        <dbReference type="ChEBI" id="CHEBI:60364"/>
        <dbReference type="ChEBI" id="CHEBI:60377"/>
        <dbReference type="ChEBI" id="CHEBI:85987"/>
        <dbReference type="EC" id="2.4.99.12"/>
    </reaction>
</comment>
<dbReference type="Pfam" id="PF04413">
    <property type="entry name" value="Glycos_transf_N"/>
    <property type="match status" value="1"/>
</dbReference>
<comment type="function">
    <text evidence="9">Involved in lipopolysaccharide (LPS) biosynthesis. Catalyzes the transfer of 3-deoxy-D-manno-octulosonate (Kdo) residue(s) from CMP-Kdo to lipid IV(A), the tetraacyldisaccharide-1,4'-bisphosphate precursor of lipid A.</text>
</comment>
<keyword evidence="4 9" id="KW-0808">Transferase</keyword>
<dbReference type="PANTHER" id="PTHR42755">
    <property type="entry name" value="3-DEOXY-MANNO-OCTULOSONATE CYTIDYLYLTRANSFERASE"/>
    <property type="match status" value="1"/>
</dbReference>
<feature type="domain" description="3-deoxy-D-manno-octulosonic-acid transferase N-terminal" evidence="10">
    <location>
        <begin position="39"/>
        <end position="204"/>
    </location>
</feature>
<dbReference type="EC" id="2.4.99.12" evidence="2 9"/>
<dbReference type="SUPFAM" id="SSF53756">
    <property type="entry name" value="UDP-Glycosyltransferase/glycogen phosphorylase"/>
    <property type="match status" value="1"/>
</dbReference>
<dbReference type="UniPathway" id="UPA00958"/>
<comment type="pathway">
    <text evidence="1 9">Bacterial outer membrane biogenesis; LPS core biosynthesis.</text>
</comment>
<comment type="caution">
    <text evidence="11">The sequence shown here is derived from an EMBL/GenBank/DDBJ whole genome shotgun (WGS) entry which is preliminary data.</text>
</comment>
<dbReference type="GO" id="GO:0043842">
    <property type="term" value="F:Kdo transferase activity"/>
    <property type="evidence" value="ECO:0007669"/>
    <property type="project" value="UniProtKB-EC"/>
</dbReference>
<feature type="site" description="Transition state stabilizer" evidence="8">
    <location>
        <position position="202"/>
    </location>
</feature>
<evidence type="ECO:0000256" key="3">
    <source>
        <dbReference type="ARBA" id="ARBA00019077"/>
    </source>
</evidence>
<proteinExistence type="inferred from homology"/>
<dbReference type="InterPro" id="IPR038107">
    <property type="entry name" value="Glycos_transf_N_sf"/>
</dbReference>
<keyword evidence="9" id="KW-0472">Membrane</keyword>
<sequence>MLTLYFASQIFTWPFYLGPHFKREKRPLLVKRLNPPTIPVSKRVIWIHTLSVGEVQAAIPLLKALRKNFSDHFLVFTVATSSGYQQALKRAQNLADLVWPGPIDLYPIVQKYLKKFHPDFFILVETDVWPGLLAQISKKNIPMALVNAALSEKSSRRLEKFSFLKKILFEPFSFIGAATKGDAERLKKLLPEKEIHFLGNLKYEVSPPPEEKISRLKNELGPFLKKPVIVCGSTHPGEEEILLEAFKAFGEGYLLLCPRHPSRAEEVLSLAENKGFRASLRSTPSPSEVIVVDTLGELASLYALGDIAFVGGSLVPVGGHNLFEPLVFGHPVCFGPYVESISDLAEHLIETGVGFKIDDPQNVAALWKKMLSEREKIKTKAFSLRKEFLGVSREYIFFLKSLVQAT</sequence>
<dbReference type="Gene3D" id="3.40.50.11720">
    <property type="entry name" value="3-Deoxy-D-manno-octulosonic-acid transferase, N-terminal domain"/>
    <property type="match status" value="1"/>
</dbReference>
<dbReference type="RefSeq" id="WP_068540701.1">
    <property type="nucleotide sequence ID" value="NZ_LSFI01000003.1"/>
</dbReference>
<dbReference type="GO" id="GO:0005886">
    <property type="term" value="C:plasma membrane"/>
    <property type="evidence" value="ECO:0007669"/>
    <property type="project" value="UniProtKB-SubCell"/>
</dbReference>
<keyword evidence="12" id="KW-1185">Reference proteome</keyword>
<dbReference type="Proteomes" id="UP000076964">
    <property type="component" value="Unassembled WGS sequence"/>
</dbReference>
<evidence type="ECO:0000313" key="11">
    <source>
        <dbReference type="EMBL" id="OAG28568.1"/>
    </source>
</evidence>
<keyword evidence="9" id="KW-0448">Lipopolysaccharide biosynthesis</keyword>
<dbReference type="InterPro" id="IPR007507">
    <property type="entry name" value="Glycos_transf_N"/>
</dbReference>
<comment type="similarity">
    <text evidence="9">Belongs to the glycosyltransferase group 1 family.</text>
</comment>
<dbReference type="STRING" id="1795632.TH606_01015"/>
<evidence type="ECO:0000256" key="7">
    <source>
        <dbReference type="PIRSR" id="PIRSR639901-1"/>
    </source>
</evidence>
<dbReference type="GO" id="GO:0009244">
    <property type="term" value="P:lipopolysaccharide core region biosynthetic process"/>
    <property type="evidence" value="ECO:0007669"/>
    <property type="project" value="UniProtKB-UniRule"/>
</dbReference>
<evidence type="ECO:0000256" key="2">
    <source>
        <dbReference type="ARBA" id="ARBA00012621"/>
    </source>
</evidence>
<evidence type="ECO:0000256" key="5">
    <source>
        <dbReference type="ARBA" id="ARBA00031445"/>
    </source>
</evidence>
<dbReference type="InterPro" id="IPR039901">
    <property type="entry name" value="Kdotransferase"/>
</dbReference>
<dbReference type="PANTHER" id="PTHR42755:SF1">
    <property type="entry name" value="3-DEOXY-D-MANNO-OCTULOSONIC ACID TRANSFERASE, MITOCHONDRIAL-RELATED"/>
    <property type="match status" value="1"/>
</dbReference>
<evidence type="ECO:0000256" key="4">
    <source>
        <dbReference type="ARBA" id="ARBA00022679"/>
    </source>
</evidence>
<evidence type="ECO:0000313" key="12">
    <source>
        <dbReference type="Proteomes" id="UP000076964"/>
    </source>
</evidence>
<evidence type="ECO:0000256" key="1">
    <source>
        <dbReference type="ARBA" id="ARBA00004713"/>
    </source>
</evidence>
<evidence type="ECO:0000256" key="9">
    <source>
        <dbReference type="RuleBase" id="RU365103"/>
    </source>
</evidence>
<feature type="site" description="Transition state stabilizer" evidence="8">
    <location>
        <position position="125"/>
    </location>
</feature>
<organism evidence="11 12">
    <name type="scientific">Thermodesulfatator autotrophicus</name>
    <dbReference type="NCBI Taxonomy" id="1795632"/>
    <lineage>
        <taxon>Bacteria</taxon>
        <taxon>Pseudomonadati</taxon>
        <taxon>Thermodesulfobacteriota</taxon>
        <taxon>Thermodesulfobacteria</taxon>
        <taxon>Thermodesulfobacteriales</taxon>
        <taxon>Thermodesulfatatoraceae</taxon>
        <taxon>Thermodesulfatator</taxon>
    </lineage>
</organism>
<dbReference type="OrthoDB" id="9789797at2"/>
<feature type="active site" description="Proton acceptor" evidence="7">
    <location>
        <position position="54"/>
    </location>
</feature>
<dbReference type="AlphaFoldDB" id="A0A177E9U2"/>
<gene>
    <name evidence="11" type="ORF">TH606_01015</name>
</gene>
<dbReference type="GO" id="GO:0009245">
    <property type="term" value="P:lipid A biosynthetic process"/>
    <property type="evidence" value="ECO:0007669"/>
    <property type="project" value="TreeGrafter"/>
</dbReference>
<evidence type="ECO:0000256" key="8">
    <source>
        <dbReference type="PIRSR" id="PIRSR639901-2"/>
    </source>
</evidence>
<keyword evidence="9" id="KW-1003">Cell membrane</keyword>
<dbReference type="Gene3D" id="3.40.50.2000">
    <property type="entry name" value="Glycogen Phosphorylase B"/>
    <property type="match status" value="1"/>
</dbReference>
<evidence type="ECO:0000256" key="6">
    <source>
        <dbReference type="ARBA" id="ARBA00049183"/>
    </source>
</evidence>
<protein>
    <recommendedName>
        <fullName evidence="3 9">3-deoxy-D-manno-octulosonic acid transferase</fullName>
        <shortName evidence="9">Kdo transferase</shortName>
        <ecNumber evidence="2 9">2.4.99.12</ecNumber>
    </recommendedName>
    <alternativeName>
        <fullName evidence="5 9">Lipid IV(A) 3-deoxy-D-manno-octulosonic acid transferase</fullName>
    </alternativeName>
</protein>
<name>A0A177E9U2_9BACT</name>
<evidence type="ECO:0000259" key="10">
    <source>
        <dbReference type="Pfam" id="PF04413"/>
    </source>
</evidence>
<comment type="subcellular location">
    <subcellularLocation>
        <location evidence="9">Cell membrane</location>
    </subcellularLocation>
</comment>